<evidence type="ECO:0000256" key="1">
    <source>
        <dbReference type="ARBA" id="ARBA00022574"/>
    </source>
</evidence>
<protein>
    <submittedName>
        <fullName evidence="4">Poly(A)-specific ribonuclease</fullName>
        <ecNumber evidence="4">3.1.13.4</ecNumber>
    </submittedName>
</protein>
<dbReference type="Gene3D" id="3.30.420.10">
    <property type="entry name" value="Ribonuclease H-like superfamily/Ribonuclease H"/>
    <property type="match status" value="1"/>
</dbReference>
<comment type="caution">
    <text evidence="4">The sequence shown here is derived from an EMBL/GenBank/DDBJ whole genome shotgun (WGS) entry which is preliminary data.</text>
</comment>
<dbReference type="EMBL" id="JANBUL010000287">
    <property type="protein sequence ID" value="KAJ2777502.1"/>
    <property type="molecule type" value="Genomic_DNA"/>
</dbReference>
<dbReference type="SUPFAM" id="SSF54001">
    <property type="entry name" value="Cysteine proteinases"/>
    <property type="match status" value="1"/>
</dbReference>
<dbReference type="SMART" id="SM00479">
    <property type="entry name" value="EXOIII"/>
    <property type="match status" value="1"/>
</dbReference>
<dbReference type="SUPFAM" id="SSF50998">
    <property type="entry name" value="Quinoprotein alcohol dehydrogenase-like"/>
    <property type="match status" value="1"/>
</dbReference>
<dbReference type="Pfam" id="PF00929">
    <property type="entry name" value="RNase_T"/>
    <property type="match status" value="1"/>
</dbReference>
<proteinExistence type="predicted"/>
<dbReference type="InterPro" id="IPR036397">
    <property type="entry name" value="RNaseH_sf"/>
</dbReference>
<dbReference type="GO" id="GO:0000289">
    <property type="term" value="P:nuclear-transcribed mRNA poly(A) tail shortening"/>
    <property type="evidence" value="ECO:0007669"/>
    <property type="project" value="TreeGrafter"/>
</dbReference>
<name>A0A9W8H3L8_9FUNG</name>
<dbReference type="Gene3D" id="2.130.10.10">
    <property type="entry name" value="YVTN repeat-like/Quinoprotein amine dehydrogenase"/>
    <property type="match status" value="1"/>
</dbReference>
<evidence type="ECO:0000259" key="3">
    <source>
        <dbReference type="PROSITE" id="PS50235"/>
    </source>
</evidence>
<dbReference type="PROSITE" id="PS50235">
    <property type="entry name" value="USP_3"/>
    <property type="match status" value="1"/>
</dbReference>
<feature type="non-terminal residue" evidence="4">
    <location>
        <position position="1192"/>
    </location>
</feature>
<keyword evidence="5" id="KW-1185">Reference proteome</keyword>
<dbReference type="GO" id="GO:0003676">
    <property type="term" value="F:nucleic acid binding"/>
    <property type="evidence" value="ECO:0007669"/>
    <property type="project" value="InterPro"/>
</dbReference>
<evidence type="ECO:0000256" key="2">
    <source>
        <dbReference type="SAM" id="MobiDB-lite"/>
    </source>
</evidence>
<dbReference type="SUPFAM" id="SSF53098">
    <property type="entry name" value="Ribonuclease H-like"/>
    <property type="match status" value="1"/>
</dbReference>
<reference evidence="4" key="1">
    <citation type="submission" date="2022-07" db="EMBL/GenBank/DDBJ databases">
        <title>Phylogenomic reconstructions and comparative analyses of Kickxellomycotina fungi.</title>
        <authorList>
            <person name="Reynolds N.K."/>
            <person name="Stajich J.E."/>
            <person name="Barry K."/>
            <person name="Grigoriev I.V."/>
            <person name="Crous P."/>
            <person name="Smith M.E."/>
        </authorList>
    </citation>
    <scope>NUCLEOTIDE SEQUENCE</scope>
    <source>
        <strain evidence="4">NBRC 105414</strain>
    </source>
</reference>
<dbReference type="PANTHER" id="PTHR15728:SF0">
    <property type="entry name" value="PAN2-PAN3 DEADENYLATION COMPLEX CATALYTIC SUBUNIT PAN2"/>
    <property type="match status" value="1"/>
</dbReference>
<dbReference type="GO" id="GO:0000932">
    <property type="term" value="C:P-body"/>
    <property type="evidence" value="ECO:0007669"/>
    <property type="project" value="TreeGrafter"/>
</dbReference>
<dbReference type="EC" id="3.1.13.4" evidence="4"/>
<dbReference type="InterPro" id="IPR011047">
    <property type="entry name" value="Quinoprotein_ADH-like_sf"/>
</dbReference>
<keyword evidence="1" id="KW-0853">WD repeat</keyword>
<dbReference type="GO" id="GO:0004535">
    <property type="term" value="F:poly(A)-specific ribonuclease activity"/>
    <property type="evidence" value="ECO:0007669"/>
    <property type="project" value="UniProtKB-EC"/>
</dbReference>
<dbReference type="AlphaFoldDB" id="A0A9W8H3L8"/>
<dbReference type="Gene3D" id="3.90.70.10">
    <property type="entry name" value="Cysteine proteinases"/>
    <property type="match status" value="1"/>
</dbReference>
<dbReference type="Proteomes" id="UP001140217">
    <property type="component" value="Unassembled WGS sequence"/>
</dbReference>
<gene>
    <name evidence="4" type="primary">PAN2</name>
    <name evidence="4" type="ORF">H4R18_005128</name>
</gene>
<dbReference type="InterPro" id="IPR013520">
    <property type="entry name" value="Ribonucl_H"/>
</dbReference>
<dbReference type="Pfam" id="PF13423">
    <property type="entry name" value="UCH_1"/>
    <property type="match status" value="1"/>
</dbReference>
<feature type="domain" description="USP" evidence="3">
    <location>
        <begin position="553"/>
        <end position="911"/>
    </location>
</feature>
<dbReference type="InterPro" id="IPR012337">
    <property type="entry name" value="RNaseH-like_sf"/>
</dbReference>
<dbReference type="InterPro" id="IPR038765">
    <property type="entry name" value="Papain-like_cys_pep_sf"/>
</dbReference>
<dbReference type="InterPro" id="IPR015943">
    <property type="entry name" value="WD40/YVTN_repeat-like_dom_sf"/>
</dbReference>
<organism evidence="4 5">
    <name type="scientific">Coemansia javaensis</name>
    <dbReference type="NCBI Taxonomy" id="2761396"/>
    <lineage>
        <taxon>Eukaryota</taxon>
        <taxon>Fungi</taxon>
        <taxon>Fungi incertae sedis</taxon>
        <taxon>Zoopagomycota</taxon>
        <taxon>Kickxellomycotina</taxon>
        <taxon>Kickxellomycetes</taxon>
        <taxon>Kickxellales</taxon>
        <taxon>Kickxellaceae</taxon>
        <taxon>Coemansia</taxon>
    </lineage>
</organism>
<dbReference type="InterPro" id="IPR028881">
    <property type="entry name" value="PAN2_UCH_dom"/>
</dbReference>
<keyword evidence="4" id="KW-0378">Hydrolase</keyword>
<dbReference type="InterPro" id="IPR050785">
    <property type="entry name" value="PAN2-PAN3_catalytic_subunit"/>
</dbReference>
<dbReference type="OrthoDB" id="16516at2759"/>
<evidence type="ECO:0000313" key="5">
    <source>
        <dbReference type="Proteomes" id="UP001140217"/>
    </source>
</evidence>
<accession>A0A9W8H3L8</accession>
<dbReference type="InterPro" id="IPR028889">
    <property type="entry name" value="USP"/>
</dbReference>
<evidence type="ECO:0000313" key="4">
    <source>
        <dbReference type="EMBL" id="KAJ2777502.1"/>
    </source>
</evidence>
<feature type="region of interest" description="Disordered" evidence="2">
    <location>
        <begin position="818"/>
        <end position="838"/>
    </location>
</feature>
<sequence length="1192" mass="126204">CPLLENAVLPPRMDDIYIEARAPALMRVAETGLPTSRRIEVAIIPGSNGDPAALVAANRILDEYTRHWNGDPLGEEAWPVLAVGGGVDSEVVYLGDGSGRLTVATANGAGEALSQHASVVCAATPLRRVCGLPGARVFAQSDDAVLVATDGGRQTVRHTTLPNDAFTAAAVGPGGRQAFVCTAAGGGSLLDLDSGRVVRRINVEASVGAAALSTALLVFGTAGGALVARDARAQAKALFSDNVFGGPVADVAISGHYIYACGRRPDAQRPYGMAADPTVRVYDVRSAQAPLGGIDCGEGGEPAWLRVAGDALWICHSSGYAETRVLSQPGLPHGPQYADPELDEYSCAVAFAVAPSGQAAVVADSSGTVHVWAPPPGLPRISTTGRASEYLVPDGGACALGGDGIDIGNESVSLACVAVPATDDPLLSRMDEGLRWDVGRPVNFVDPAVISTMQTTGAIGYAPSVRGRHRNQRAFGARWREKWAEGSIHDDSELTQGVAKLRSQQSRGGPASRVNAGGHGSAVPAHLRTVQIKYSRFGVEDFDFSLYNATRHSGLEGNMRNAYANPLLQMLFFVPELRALALAHCTAARCAAAACLTCQLGFVFRMLETARGASCHARTLLHALAASAPARDLGLLEDQPGWPAAATRRPAVLAQTLLRFLLAQAAADCAGLAGPPQLVDQIFGARQRVATACTACGAGQEREAQALTLDLDPPQAAHELMSVLAGGAASIARADAPRAGRRATIWQLLGRALGQTVRARGWCDACAKFQLLQTDRAPTRPPAAYLAFNFPTLDGPDADQGWQLTLPAAFDLAAGPERSVAVQPPDDAKVPEDGSPPPRRFQLAAVVSEIREDPRRPGHLVVHVRDPDDPARWLLFNDFLVQRVHEEAVTGLYDCWRVPAVALYAAADRQRLEAVIRDAVACHPYGLSTRILTAPTSALDSAPPLTDGQGRALRNGSVALDAAEAELLRSGGFVCALDSEYVLLEDSVREEYSDGTYLIHRPPVYAMARLSAVRANGGPLHGVPFIDDYVAVEQPIADLITPFSGIHANDLTPGKSPHMLSTAKEVYLKLRLLVDSGCTFIGHGLAHDFRVCNIVVPPDQIRDTMVLFQSPANPRTLSLRFLYWRLCGEVIQSGEHSSVVDAQAALRVYERYLAAQEDGLPDLVSEIYAAGERLGWKMPAPGSPERAPSHPA</sequence>
<dbReference type="PANTHER" id="PTHR15728">
    <property type="entry name" value="DEADENYLATION COMPLEX CATALYTIC SUBUNIT PAN2"/>
    <property type="match status" value="1"/>
</dbReference>
<dbReference type="GO" id="GO:0031251">
    <property type="term" value="C:PAN complex"/>
    <property type="evidence" value="ECO:0007669"/>
    <property type="project" value="TreeGrafter"/>
</dbReference>